<reference evidence="8 9" key="1">
    <citation type="submission" date="2024-03" db="EMBL/GenBank/DDBJ databases">
        <title>The genome assembly and annotation of the cricket Gryllus longicercus Weissman &amp; Gray.</title>
        <authorList>
            <person name="Szrajer S."/>
            <person name="Gray D."/>
            <person name="Ylla G."/>
        </authorList>
    </citation>
    <scope>NUCLEOTIDE SEQUENCE [LARGE SCALE GENOMIC DNA]</scope>
    <source>
        <strain evidence="8">DAG 2021-001</strain>
        <tissue evidence="8">Whole body minus gut</tissue>
    </source>
</reference>
<evidence type="ECO:0000256" key="3">
    <source>
        <dbReference type="ARBA" id="ARBA00022946"/>
    </source>
</evidence>
<comment type="similarity">
    <text evidence="2">Belongs to the mitochondrion-specific ribosomal protein mS29 family.</text>
</comment>
<keyword evidence="5" id="KW-0496">Mitochondrion</keyword>
<evidence type="ECO:0000256" key="1">
    <source>
        <dbReference type="ARBA" id="ARBA00004173"/>
    </source>
</evidence>
<dbReference type="GO" id="GO:0006915">
    <property type="term" value="P:apoptotic process"/>
    <property type="evidence" value="ECO:0007669"/>
    <property type="project" value="InterPro"/>
</dbReference>
<dbReference type="PRINTS" id="PR01716">
    <property type="entry name" value="DEATHASSOCP3"/>
</dbReference>
<evidence type="ECO:0000256" key="6">
    <source>
        <dbReference type="ARBA" id="ARBA00023274"/>
    </source>
</evidence>
<evidence type="ECO:0000313" key="8">
    <source>
        <dbReference type="EMBL" id="KAK7790668.1"/>
    </source>
</evidence>
<name>A0AAN9VFW6_9ORTH</name>
<sequence length="390" mass="44872">MLTRYKFLLTVTRNNYFLRQLSLESPNVFAKPESRCRTVEDNPLNHNLEHEGRFYVVPPAVCNQLFRFGGIPKGYEVQAKTFDETCLMIRKPALEVINMMKVADYSRPIVKYVLFGERGAGKSLTLAHILHYALNSGHLIIHVPWVPDWMKKCKDHTRSETREGFRDTPLDSAAWLAHFKTQNQHLLSQTDLTVTSNYTWSKREETRSGSPLVELVDLGINRIKYASNIIVALASEVKALSSSGRCKTLVAIDGFNCFYNKRTMIKDENWKIVPPFQLTVTEAFINLVNYNWTNGSVVLTADRLVWSGNERGESDLPLYQLGKEAFELLDPFIPVHVPCYSEKEFHSCMDYYMERSWIQNENGNTEEGRSELMYLSTMNPYQLMKICGPL</sequence>
<evidence type="ECO:0000256" key="2">
    <source>
        <dbReference type="ARBA" id="ARBA00009863"/>
    </source>
</evidence>
<dbReference type="InterPro" id="IPR019368">
    <property type="entry name" value="Ribosomal_mS29"/>
</dbReference>
<keyword evidence="4" id="KW-0689">Ribosomal protein</keyword>
<keyword evidence="3" id="KW-0809">Transit peptide</keyword>
<dbReference type="GO" id="GO:0005763">
    <property type="term" value="C:mitochondrial small ribosomal subunit"/>
    <property type="evidence" value="ECO:0007669"/>
    <property type="project" value="TreeGrafter"/>
</dbReference>
<evidence type="ECO:0000256" key="7">
    <source>
        <dbReference type="ARBA" id="ARBA00035140"/>
    </source>
</evidence>
<comment type="subcellular location">
    <subcellularLocation>
        <location evidence="1">Mitochondrion</location>
    </subcellularLocation>
</comment>
<dbReference type="AlphaFoldDB" id="A0AAN9VFW6"/>
<evidence type="ECO:0000313" key="9">
    <source>
        <dbReference type="Proteomes" id="UP001378592"/>
    </source>
</evidence>
<keyword evidence="9" id="KW-1185">Reference proteome</keyword>
<organism evidence="8 9">
    <name type="scientific">Gryllus longicercus</name>
    <dbReference type="NCBI Taxonomy" id="2509291"/>
    <lineage>
        <taxon>Eukaryota</taxon>
        <taxon>Metazoa</taxon>
        <taxon>Ecdysozoa</taxon>
        <taxon>Arthropoda</taxon>
        <taxon>Hexapoda</taxon>
        <taxon>Insecta</taxon>
        <taxon>Pterygota</taxon>
        <taxon>Neoptera</taxon>
        <taxon>Polyneoptera</taxon>
        <taxon>Orthoptera</taxon>
        <taxon>Ensifera</taxon>
        <taxon>Gryllidea</taxon>
        <taxon>Grylloidea</taxon>
        <taxon>Gryllidae</taxon>
        <taxon>Gryllinae</taxon>
        <taxon>Gryllus</taxon>
    </lineage>
</organism>
<dbReference type="PANTHER" id="PTHR12810:SF0">
    <property type="entry name" value="SMALL RIBOSOMAL SUBUNIT PROTEIN MS29"/>
    <property type="match status" value="1"/>
</dbReference>
<proteinExistence type="inferred from homology"/>
<gene>
    <name evidence="8" type="ORF">R5R35_002443</name>
</gene>
<dbReference type="Proteomes" id="UP001378592">
    <property type="component" value="Unassembled WGS sequence"/>
</dbReference>
<comment type="caution">
    <text evidence="8">The sequence shown here is derived from an EMBL/GenBank/DDBJ whole genome shotgun (WGS) entry which is preliminary data.</text>
</comment>
<evidence type="ECO:0000256" key="4">
    <source>
        <dbReference type="ARBA" id="ARBA00022980"/>
    </source>
</evidence>
<dbReference type="Pfam" id="PF10236">
    <property type="entry name" value="DAP3"/>
    <property type="match status" value="1"/>
</dbReference>
<keyword evidence="6" id="KW-0687">Ribonucleoprotein</keyword>
<protein>
    <recommendedName>
        <fullName evidence="7">Small ribosomal subunit protein mS29</fullName>
    </recommendedName>
</protein>
<dbReference type="PANTHER" id="PTHR12810">
    <property type="entry name" value="MITOCHONDRIAL 28S RIBOSOMAL PROTEIN S29"/>
    <property type="match status" value="1"/>
</dbReference>
<accession>A0AAN9VFW6</accession>
<dbReference type="EMBL" id="JAZDUA010000600">
    <property type="protein sequence ID" value="KAK7790668.1"/>
    <property type="molecule type" value="Genomic_DNA"/>
</dbReference>
<evidence type="ECO:0000256" key="5">
    <source>
        <dbReference type="ARBA" id="ARBA00023128"/>
    </source>
</evidence>
<dbReference type="GO" id="GO:0003735">
    <property type="term" value="F:structural constituent of ribosome"/>
    <property type="evidence" value="ECO:0007669"/>
    <property type="project" value="TreeGrafter"/>
</dbReference>
<dbReference type="InterPro" id="IPR008092">
    <property type="entry name" value="Ribosomal_mS29_met"/>
</dbReference>